<comment type="caution">
    <text evidence="1">The sequence shown here is derived from an EMBL/GenBank/DDBJ whole genome shotgun (WGS) entry which is preliminary data.</text>
</comment>
<keyword evidence="2" id="KW-1185">Reference proteome</keyword>
<proteinExistence type="predicted"/>
<organism evidence="1 2">
    <name type="scientific">Spirodela intermedia</name>
    <name type="common">Intermediate duckweed</name>
    <dbReference type="NCBI Taxonomy" id="51605"/>
    <lineage>
        <taxon>Eukaryota</taxon>
        <taxon>Viridiplantae</taxon>
        <taxon>Streptophyta</taxon>
        <taxon>Embryophyta</taxon>
        <taxon>Tracheophyta</taxon>
        <taxon>Spermatophyta</taxon>
        <taxon>Magnoliopsida</taxon>
        <taxon>Liliopsida</taxon>
        <taxon>Araceae</taxon>
        <taxon>Lemnoideae</taxon>
        <taxon>Spirodela</taxon>
    </lineage>
</organism>
<reference evidence="2" key="1">
    <citation type="journal article" date="2020" name="Sci. Rep.">
        <title>Chromosome-scale genome assembly for the duckweed Spirodela intermedia, integrating cytogenetic maps, PacBio and Oxford Nanopore libraries.</title>
        <authorList>
            <person name="Hoang P.T.N."/>
            <person name="Fiebig A."/>
            <person name="Novak P."/>
            <person name="Macas J."/>
            <person name="Cao H.X."/>
            <person name="Stepanenko A."/>
            <person name="Chen G."/>
            <person name="Borisjuk N."/>
            <person name="Scholz U."/>
            <person name="Schubert I."/>
        </authorList>
    </citation>
    <scope>NUCLEOTIDE SEQUENCE [LARGE SCALE GENOMIC DNA]</scope>
</reference>
<sequence length="34" mass="3869">MEQPPSPCLLIWSSPMFTYPCGSQVSYVMRMIGM</sequence>
<name>A0ABN7EBL4_SPIIN</name>
<protein>
    <submittedName>
        <fullName evidence="1">Uncharacterized protein</fullName>
    </submittedName>
</protein>
<evidence type="ECO:0000313" key="2">
    <source>
        <dbReference type="Proteomes" id="UP001189122"/>
    </source>
</evidence>
<gene>
    <name evidence="1" type="ORF">SI7747_UN021630</name>
</gene>
<dbReference type="Proteomes" id="UP001189122">
    <property type="component" value="Unassembled WGS sequence"/>
</dbReference>
<dbReference type="EMBL" id="CACRZD030000268">
    <property type="protein sequence ID" value="CAA6675288.1"/>
    <property type="molecule type" value="Genomic_DNA"/>
</dbReference>
<accession>A0ABN7EBL4</accession>
<evidence type="ECO:0000313" key="1">
    <source>
        <dbReference type="EMBL" id="CAA6675288.1"/>
    </source>
</evidence>